<feature type="compositionally biased region" description="Low complexity" evidence="1">
    <location>
        <begin position="45"/>
        <end position="75"/>
    </location>
</feature>
<comment type="caution">
    <text evidence="2">The sequence shown here is derived from an EMBL/GenBank/DDBJ whole genome shotgun (WGS) entry which is preliminary data.</text>
</comment>
<evidence type="ECO:0000313" key="2">
    <source>
        <dbReference type="EMBL" id="KAK4293647.1"/>
    </source>
</evidence>
<dbReference type="Proteomes" id="UP001292094">
    <property type="component" value="Unassembled WGS sequence"/>
</dbReference>
<protein>
    <submittedName>
        <fullName evidence="2">Uncharacterized protein</fullName>
    </submittedName>
</protein>
<reference evidence="2" key="1">
    <citation type="submission" date="2023-11" db="EMBL/GenBank/DDBJ databases">
        <title>Genome assemblies of two species of porcelain crab, Petrolisthes cinctipes and Petrolisthes manimaculis (Anomura: Porcellanidae).</title>
        <authorList>
            <person name="Angst P."/>
        </authorList>
    </citation>
    <scope>NUCLEOTIDE SEQUENCE</scope>
    <source>
        <strain evidence="2">PB745_02</strain>
        <tissue evidence="2">Gill</tissue>
    </source>
</reference>
<sequence length="99" mass="10414">MPATVQTRPELPSLHSGSLARSGWFPRRYRGGYTFDVSKRGGGDTTTTTTNNNNNNNNTPLTPSSSSSSSSSPSSAAGGDLVNTDLGLGTPDAYFTYTY</sequence>
<name>A0AAE1NQX2_9EUCA</name>
<dbReference type="EMBL" id="JAWZYT010004498">
    <property type="protein sequence ID" value="KAK4293647.1"/>
    <property type="molecule type" value="Genomic_DNA"/>
</dbReference>
<proteinExistence type="predicted"/>
<feature type="region of interest" description="Disordered" evidence="1">
    <location>
        <begin position="1"/>
        <end position="91"/>
    </location>
</feature>
<keyword evidence="3" id="KW-1185">Reference proteome</keyword>
<dbReference type="AlphaFoldDB" id="A0AAE1NQX2"/>
<evidence type="ECO:0000256" key="1">
    <source>
        <dbReference type="SAM" id="MobiDB-lite"/>
    </source>
</evidence>
<evidence type="ECO:0000313" key="3">
    <source>
        <dbReference type="Proteomes" id="UP001292094"/>
    </source>
</evidence>
<accession>A0AAE1NQX2</accession>
<organism evidence="2 3">
    <name type="scientific">Petrolisthes manimaculis</name>
    <dbReference type="NCBI Taxonomy" id="1843537"/>
    <lineage>
        <taxon>Eukaryota</taxon>
        <taxon>Metazoa</taxon>
        <taxon>Ecdysozoa</taxon>
        <taxon>Arthropoda</taxon>
        <taxon>Crustacea</taxon>
        <taxon>Multicrustacea</taxon>
        <taxon>Malacostraca</taxon>
        <taxon>Eumalacostraca</taxon>
        <taxon>Eucarida</taxon>
        <taxon>Decapoda</taxon>
        <taxon>Pleocyemata</taxon>
        <taxon>Anomura</taxon>
        <taxon>Galatheoidea</taxon>
        <taxon>Porcellanidae</taxon>
        <taxon>Petrolisthes</taxon>
    </lineage>
</organism>
<gene>
    <name evidence="2" type="ORF">Pmani_033671</name>
</gene>